<feature type="compositionally biased region" description="Basic and acidic residues" evidence="1">
    <location>
        <begin position="1053"/>
        <end position="1062"/>
    </location>
</feature>
<feature type="region of interest" description="Disordered" evidence="1">
    <location>
        <begin position="1277"/>
        <end position="1317"/>
    </location>
</feature>
<feature type="compositionally biased region" description="Low complexity" evidence="1">
    <location>
        <begin position="222"/>
        <end position="233"/>
    </location>
</feature>
<feature type="compositionally biased region" description="Basic and acidic residues" evidence="1">
    <location>
        <begin position="698"/>
        <end position="707"/>
    </location>
</feature>
<evidence type="ECO:0000313" key="2">
    <source>
        <dbReference type="EMBL" id="MPC29117.1"/>
    </source>
</evidence>
<protein>
    <submittedName>
        <fullName evidence="2">Uncharacterized protein</fullName>
    </submittedName>
</protein>
<sequence>MESVVKEGQKASRLMEDSTSASLAVPSARKSRRAGRNGKWFSRIRVTENLLERLRQECAEDEDCGHHERVRESLAPLAEVHCLGRPVQAVDKATTRSTCDSRKAPHSDALDKSSLAACLHARSPSEDEGISEVASLPSLDTGSDGGSSGHTSKPHHQHHHHPHPPFGTCLHGDFDDCPSSEPSINNHAATMATEEMMSPCNLDDDVILDLPLEDEEDDENDTSSSSSLASSDSGAGGSPDFISQEGAVWAVTNCFSWLDDETFALEPQDTNSADDDQMQDENKKEENVVMTNCDSLTALRPTNINIAVDEDVYISSSSLWSLRALEWSESNKQMSNAWAPQQSSERLPRDVEKVTENDTSEKSGENAETWSGSLGVTCMTDGAKEIKEEKGGRGKEPSEHENIVANDLGKRPPSTPRVWDVAWNLKEEEETEEEEENGVKCGTQNVAINDTKEETCGEEGGVLWESEDANSRGSWSESDWSETDTCILREPFVRDSDGVSVDSVPGEELGAGELSTSPPSPPLVLEAPKDFNSPPLRVTLHREEEPWTSHHQHHHHHHHHSSLSCLGCLVEGDKAEIERGETSKREKEERSSRSPTHPHSWLGKDRWPLNDNRRWYKLGGERSLGDPERESGRCMRRGEACTQETPPGNRDRSISNFGGDEDDEMEEEEEGEEEKKAREFSRWRDLCRRLEDLSRDHPSYLECHDHTSTTTVPRQPKHPPSPPPRRRRRRRRRRQSWATVGESCQLLAYESAPGDPWLAGKEGTKQPEALRDTPELERYGCRSEPSPECLCRVGEQSEEQRGGTSSDESEAECAGDLSDTGDRVWHTNDSLDCYSLGYSERHSKRNQQYNEAPWIVAGETMARHLDASHVNDPRLSSRWKRKGRRWNDKRGRLSSHNLDITRDTEYTWSPSPPCLVMPRSIEERDYRQAPLHAPMSLPTPCLCHHSAPPSLSSTPTSYMYYAPDQPVLYPPPCLPSIHEEPQKYLHSVMLTAAEKEKKYTERNYCDCGAGEGGDAGDAGDRWPESAGLWQLGACAAYGHYNVCKKNYAHGEAEGTLSRESRGGRIPAGDAETRWEFSSPRDSSWFEGNLHFHDRTSVCTVADGALPSGAYRGAAARTPNSQAERDLCPSEEEVSTGFSQIYATLKTRREGEASGTRISRGKYRRFQTQRCPGRGVPVEAKELSTTFSRVQRDYVVEPTNLDVCTDKANEHRGTSISGENITDSGAAASSLASLQRRMPVPASCFTHALCSRVPLYKRIQDALCRGVGLGTLPSEANEATSNQQLAEPIIAQPRSLLRDNPKGSGVSEKPQRSYSPSYFSFPEEADVKRTESNIITSRLPEGHRRFSFDGGGDEGPRICTLKLAAREPPDGTATPPAPVGSFLHRFSSVLPSSTRIHHSVADPHKELVASEESYRHHYLSDAQEAEQRVAGFGLQDAVPAGLPPRPATATTQLSASLSEEEGCSSSLLPPSPPPSPPPPQHANPLHRQPLECASSTASRHSPHSPPTACNGPQQLLCASGRSSPCISRDSLELFCDDGSDFGSVSLPSTPDASLSPHDLPGDLELHELSSHDTDENFPPPPVFQEGELEWLSSHNSYNEECSISSPLPTSSHCSVQTSGSPQTTVFSVCKSPQCTSPCGEPHRHTPPSCLEILPPNQISGPPSSHKSIIPESPSQQSSILLAVDPPVSQPPDTFSLVDIMKLGSYDGYVTLPVTFKSAQIGEDEARMESIAAPDCEESSSEKCVIKKEAEGETQGDVIISTQVRVSLRKYCRRRRNGSKKLIIRFTLCLGKYWDELI</sequence>
<feature type="compositionally biased region" description="Polar residues" evidence="1">
    <location>
        <begin position="335"/>
        <end position="345"/>
    </location>
</feature>
<name>A0A5B7E707_PORTR</name>
<feature type="compositionally biased region" description="Basic residues" evidence="1">
    <location>
        <begin position="152"/>
        <end position="163"/>
    </location>
</feature>
<feature type="region of interest" description="Disordered" evidence="1">
    <location>
        <begin position="698"/>
        <end position="739"/>
    </location>
</feature>
<feature type="region of interest" description="Disordered" evidence="1">
    <location>
        <begin position="1435"/>
        <end position="1485"/>
    </location>
</feature>
<evidence type="ECO:0000313" key="3">
    <source>
        <dbReference type="Proteomes" id="UP000324222"/>
    </source>
</evidence>
<reference evidence="2 3" key="1">
    <citation type="submission" date="2019-05" db="EMBL/GenBank/DDBJ databases">
        <title>Another draft genome of Portunus trituberculatus and its Hox gene families provides insights of decapod evolution.</title>
        <authorList>
            <person name="Jeong J.-H."/>
            <person name="Song I."/>
            <person name="Kim S."/>
            <person name="Choi T."/>
            <person name="Kim D."/>
            <person name="Ryu S."/>
            <person name="Kim W."/>
        </authorList>
    </citation>
    <scope>NUCLEOTIDE SEQUENCE [LARGE SCALE GENOMIC DNA]</scope>
    <source>
        <tissue evidence="2">Muscle</tissue>
    </source>
</reference>
<feature type="region of interest" description="Disordered" evidence="1">
    <location>
        <begin position="215"/>
        <end position="241"/>
    </location>
</feature>
<feature type="region of interest" description="Disordered" evidence="1">
    <location>
        <begin position="1111"/>
        <end position="1133"/>
    </location>
</feature>
<accession>A0A5B7E707</accession>
<comment type="caution">
    <text evidence="2">The sequence shown here is derived from an EMBL/GenBank/DDBJ whole genome shotgun (WGS) entry which is preliminary data.</text>
</comment>
<feature type="compositionally biased region" description="Basic and acidic residues" evidence="1">
    <location>
        <begin position="388"/>
        <end position="402"/>
    </location>
</feature>
<gene>
    <name evidence="2" type="ORF">E2C01_022335</name>
</gene>
<feature type="compositionally biased region" description="Basic and acidic residues" evidence="1">
    <location>
        <begin position="618"/>
        <end position="639"/>
    </location>
</feature>
<feature type="region of interest" description="Disordered" evidence="1">
    <location>
        <begin position="544"/>
        <end position="563"/>
    </location>
</feature>
<feature type="region of interest" description="Disordered" evidence="1">
    <location>
        <begin position="496"/>
        <end position="535"/>
    </location>
</feature>
<evidence type="ECO:0000256" key="1">
    <source>
        <dbReference type="SAM" id="MobiDB-lite"/>
    </source>
</evidence>
<organism evidence="2 3">
    <name type="scientific">Portunus trituberculatus</name>
    <name type="common">Swimming crab</name>
    <name type="synonym">Neptunus trituberculatus</name>
    <dbReference type="NCBI Taxonomy" id="210409"/>
    <lineage>
        <taxon>Eukaryota</taxon>
        <taxon>Metazoa</taxon>
        <taxon>Ecdysozoa</taxon>
        <taxon>Arthropoda</taxon>
        <taxon>Crustacea</taxon>
        <taxon>Multicrustacea</taxon>
        <taxon>Malacostraca</taxon>
        <taxon>Eumalacostraca</taxon>
        <taxon>Eucarida</taxon>
        <taxon>Decapoda</taxon>
        <taxon>Pleocyemata</taxon>
        <taxon>Brachyura</taxon>
        <taxon>Eubrachyura</taxon>
        <taxon>Portunoidea</taxon>
        <taxon>Portunidae</taxon>
        <taxon>Portuninae</taxon>
        <taxon>Portunus</taxon>
    </lineage>
</organism>
<feature type="region of interest" description="Disordered" evidence="1">
    <location>
        <begin position="1545"/>
        <end position="1583"/>
    </location>
</feature>
<keyword evidence="3" id="KW-1185">Reference proteome</keyword>
<feature type="compositionally biased region" description="Basic and acidic residues" evidence="1">
    <location>
        <begin position="1558"/>
        <end position="1573"/>
    </location>
</feature>
<feature type="region of interest" description="Disordered" evidence="1">
    <location>
        <begin position="335"/>
        <end position="376"/>
    </location>
</feature>
<dbReference type="EMBL" id="VSRR010002018">
    <property type="protein sequence ID" value="MPC29117.1"/>
    <property type="molecule type" value="Genomic_DNA"/>
</dbReference>
<feature type="compositionally biased region" description="Basic and acidic residues" evidence="1">
    <location>
        <begin position="346"/>
        <end position="365"/>
    </location>
</feature>
<feature type="region of interest" description="Disordered" evidence="1">
    <location>
        <begin position="388"/>
        <end position="415"/>
    </location>
</feature>
<feature type="compositionally biased region" description="Acidic residues" evidence="1">
    <location>
        <begin position="659"/>
        <end position="672"/>
    </location>
</feature>
<feature type="region of interest" description="Disordered" evidence="1">
    <location>
        <begin position="753"/>
        <end position="821"/>
    </location>
</feature>
<dbReference type="Proteomes" id="UP000324222">
    <property type="component" value="Unassembled WGS sequence"/>
</dbReference>
<proteinExistence type="predicted"/>
<feature type="compositionally biased region" description="Basic and acidic residues" evidence="1">
    <location>
        <begin position="762"/>
        <end position="781"/>
    </location>
</feature>
<feature type="region of interest" description="Disordered" evidence="1">
    <location>
        <begin position="120"/>
        <end position="167"/>
    </location>
</feature>
<feature type="compositionally biased region" description="Pro residues" evidence="1">
    <location>
        <begin position="1468"/>
        <end position="1480"/>
    </location>
</feature>
<feature type="compositionally biased region" description="Basic residues" evidence="1">
    <location>
        <begin position="550"/>
        <end position="561"/>
    </location>
</feature>
<feature type="compositionally biased region" description="Basic and acidic residues" evidence="1">
    <location>
        <begin position="99"/>
        <end position="111"/>
    </location>
</feature>
<feature type="compositionally biased region" description="Basic and acidic residues" evidence="1">
    <location>
        <begin position="577"/>
        <end position="592"/>
    </location>
</feature>
<feature type="region of interest" description="Disordered" evidence="1">
    <location>
        <begin position="618"/>
        <end position="680"/>
    </location>
</feature>
<feature type="region of interest" description="Disordered" evidence="1">
    <location>
        <begin position="1053"/>
        <end position="1079"/>
    </location>
</feature>
<feature type="region of interest" description="Disordered" evidence="1">
    <location>
        <begin position="577"/>
        <end position="605"/>
    </location>
</feature>
<feature type="compositionally biased region" description="Low complexity" evidence="1">
    <location>
        <begin position="1452"/>
        <end position="1467"/>
    </location>
</feature>
<feature type="region of interest" description="Disordered" evidence="1">
    <location>
        <begin position="1"/>
        <end position="36"/>
    </location>
</feature>
<feature type="compositionally biased region" description="Basic and acidic residues" evidence="1">
    <location>
        <begin position="1"/>
        <end position="16"/>
    </location>
</feature>
<feature type="region of interest" description="Disordered" evidence="1">
    <location>
        <begin position="92"/>
        <end position="111"/>
    </location>
</feature>
<feature type="compositionally biased region" description="Basic residues" evidence="1">
    <location>
        <begin position="724"/>
        <end position="735"/>
    </location>
</feature>